<dbReference type="Pfam" id="PF10056">
    <property type="entry name" value="DUF2293"/>
    <property type="match status" value="1"/>
</dbReference>
<feature type="region of interest" description="Disordered" evidence="1">
    <location>
        <begin position="349"/>
        <end position="368"/>
    </location>
</feature>
<reference evidence="3 4" key="1">
    <citation type="submission" date="2013-03" db="EMBL/GenBank/DDBJ databases">
        <title>The Genome Sequence of Cladophialophora carrionii CBS 160.54.</title>
        <authorList>
            <consortium name="The Broad Institute Genomics Platform"/>
            <person name="Cuomo C."/>
            <person name="de Hoog S."/>
            <person name="Gorbushina A."/>
            <person name="Walker B."/>
            <person name="Young S.K."/>
            <person name="Zeng Q."/>
            <person name="Gargeya S."/>
            <person name="Fitzgerald M."/>
            <person name="Haas B."/>
            <person name="Abouelleil A."/>
            <person name="Allen A.W."/>
            <person name="Alvarado L."/>
            <person name="Arachchi H.M."/>
            <person name="Berlin A.M."/>
            <person name="Chapman S.B."/>
            <person name="Gainer-Dewar J."/>
            <person name="Goldberg J."/>
            <person name="Griggs A."/>
            <person name="Gujja S."/>
            <person name="Hansen M."/>
            <person name="Howarth C."/>
            <person name="Imamovic A."/>
            <person name="Ireland A."/>
            <person name="Larimer J."/>
            <person name="McCowan C."/>
            <person name="Murphy C."/>
            <person name="Pearson M."/>
            <person name="Poon T.W."/>
            <person name="Priest M."/>
            <person name="Roberts A."/>
            <person name="Saif S."/>
            <person name="Shea T."/>
            <person name="Sisk P."/>
            <person name="Sykes S."/>
            <person name="Wortman J."/>
            <person name="Nusbaum C."/>
            <person name="Birren B."/>
        </authorList>
    </citation>
    <scope>NUCLEOTIDE SEQUENCE [LARGE SCALE GENOMIC DNA]</scope>
    <source>
        <strain evidence="3 4">CBS 160.54</strain>
    </source>
</reference>
<dbReference type="Proteomes" id="UP000030678">
    <property type="component" value="Unassembled WGS sequence"/>
</dbReference>
<sequence>MAKVKQKVARQGAAGASTRAAQVAKQKKHKVAVQGDPKDKKLATVVSRIPSHSWCPIIDTLPAALIHQLPPSIITQLPREVLTRGLVISEPDTRKVAFTENPPPGYTFIAAGNPELTNALKEFASRGQHKIFVVTITPHAKRHELSRQIHRVGYHFPTTVVDQVCAHYGIRLNNRGELIDESKDEDLFRRVYQNADGQRPAEEKDQVTINTEAKQTIKDLFPKIPDSDLFRIIKHAFQLSDARVGTAPELTLLRRAHLAVVAHIRHNYTSYDKLLRHVQYNEARHQVEKETLEKIIEWRGGEDMALEDTGHAADDLLKDVIVISDEDASEGEADDVQPLPQEQVRVEELPTAPHGRGYDRSPSPVAEAQPERYPAYPRLVHSYRPSEAEIAQRSQTRYAVWDQVRRDYHSRIAQAPTTGVERVYNPEPAQSSRILIPLDDPAPRPAQLFRYEVPVQRPVRVEYEPLPPPRPNPPQFIRDANGNLFERVDSQPRATPVETSQRYYQHETPAMTGALVRTRPSSPPVNLQAQARYATGRDGGDGMVLPSVEAPDGSYAPSRLRRNPFDREVEPRDTDTVRQEARQPRDAPRIDLTNSSSQTPKRRRLEEIDPSPGDRMVRRESPGRLVERQYPPQRLTRAAHPESRIVDYGEPRHDSRLQATSSAREHAYADRQPLYGVRDPPRTYTRVYEPLPETQEALDSARSQYRPQSYGIVRQEVESIRPVGPPRYGPSTHASPSHEPIVESRIYDGRTTTERVMPSREQYIQPSMQETRVRYVYADGTEAPEPLQAVPPQREAEYERPTAAVRSYVR</sequence>
<dbReference type="AlphaFoldDB" id="V9D572"/>
<name>V9D572_9EURO</name>
<dbReference type="RefSeq" id="XP_008728423.1">
    <property type="nucleotide sequence ID" value="XM_008730201.1"/>
</dbReference>
<dbReference type="PANTHER" id="PTHR38113:SF1">
    <property type="entry name" value="DUF2293 DOMAIN-CONTAINING PROTEIN"/>
    <property type="match status" value="1"/>
</dbReference>
<evidence type="ECO:0000313" key="3">
    <source>
        <dbReference type="EMBL" id="ETI21806.1"/>
    </source>
</evidence>
<feature type="region of interest" description="Disordered" evidence="1">
    <location>
        <begin position="535"/>
        <end position="629"/>
    </location>
</feature>
<feature type="region of interest" description="Disordered" evidence="1">
    <location>
        <begin position="721"/>
        <end position="741"/>
    </location>
</feature>
<evidence type="ECO:0000313" key="4">
    <source>
        <dbReference type="Proteomes" id="UP000030678"/>
    </source>
</evidence>
<dbReference type="InterPro" id="IPR018744">
    <property type="entry name" value="DUF2293"/>
</dbReference>
<feature type="region of interest" description="Disordered" evidence="1">
    <location>
        <begin position="783"/>
        <end position="810"/>
    </location>
</feature>
<dbReference type="EMBL" id="KB822706">
    <property type="protein sequence ID" value="ETI21806.1"/>
    <property type="molecule type" value="Genomic_DNA"/>
</dbReference>
<dbReference type="GeneID" id="19984368"/>
<feature type="region of interest" description="Disordered" evidence="1">
    <location>
        <begin position="1"/>
        <end position="37"/>
    </location>
</feature>
<feature type="domain" description="DUF2293" evidence="2">
    <location>
        <begin position="217"/>
        <end position="299"/>
    </location>
</feature>
<evidence type="ECO:0000256" key="1">
    <source>
        <dbReference type="SAM" id="MobiDB-lite"/>
    </source>
</evidence>
<dbReference type="OrthoDB" id="5288828at2759"/>
<feature type="compositionally biased region" description="Basic and acidic residues" evidence="1">
    <location>
        <begin position="563"/>
        <end position="589"/>
    </location>
</feature>
<dbReference type="HOGENOM" id="CLU_366805_0_0_1"/>
<protein>
    <recommendedName>
        <fullName evidence="2">DUF2293 domain-containing protein</fullName>
    </recommendedName>
</protein>
<dbReference type="PANTHER" id="PTHR38113">
    <property type="match status" value="1"/>
</dbReference>
<evidence type="ECO:0000259" key="2">
    <source>
        <dbReference type="Pfam" id="PF10056"/>
    </source>
</evidence>
<proteinExistence type="predicted"/>
<gene>
    <name evidence="3" type="ORF">G647_05875</name>
</gene>
<accession>V9D572</accession>
<organism evidence="3 4">
    <name type="scientific">Cladophialophora carrionii CBS 160.54</name>
    <dbReference type="NCBI Taxonomy" id="1279043"/>
    <lineage>
        <taxon>Eukaryota</taxon>
        <taxon>Fungi</taxon>
        <taxon>Dikarya</taxon>
        <taxon>Ascomycota</taxon>
        <taxon>Pezizomycotina</taxon>
        <taxon>Eurotiomycetes</taxon>
        <taxon>Chaetothyriomycetidae</taxon>
        <taxon>Chaetothyriales</taxon>
        <taxon>Herpotrichiellaceae</taxon>
        <taxon>Cladophialophora</taxon>
    </lineage>
</organism>
<feature type="compositionally biased region" description="Basic and acidic residues" evidence="1">
    <location>
        <begin position="615"/>
        <end position="627"/>
    </location>
</feature>
<dbReference type="VEuPathDB" id="FungiDB:G647_05875"/>